<name>A0ACB8AUJ1_9AGAM</name>
<evidence type="ECO:0000313" key="1">
    <source>
        <dbReference type="EMBL" id="KAH7917160.1"/>
    </source>
</evidence>
<dbReference type="Proteomes" id="UP000790709">
    <property type="component" value="Unassembled WGS sequence"/>
</dbReference>
<keyword evidence="2" id="KW-1185">Reference proteome</keyword>
<dbReference type="EMBL" id="MU267222">
    <property type="protein sequence ID" value="KAH7917160.1"/>
    <property type="molecule type" value="Genomic_DNA"/>
</dbReference>
<organism evidence="1 2">
    <name type="scientific">Leucogyrophana mollusca</name>
    <dbReference type="NCBI Taxonomy" id="85980"/>
    <lineage>
        <taxon>Eukaryota</taxon>
        <taxon>Fungi</taxon>
        <taxon>Dikarya</taxon>
        <taxon>Basidiomycota</taxon>
        <taxon>Agaricomycotina</taxon>
        <taxon>Agaricomycetes</taxon>
        <taxon>Agaricomycetidae</taxon>
        <taxon>Boletales</taxon>
        <taxon>Boletales incertae sedis</taxon>
        <taxon>Leucogyrophana</taxon>
    </lineage>
</organism>
<comment type="caution">
    <text evidence="1">The sequence shown here is derived from an EMBL/GenBank/DDBJ whole genome shotgun (WGS) entry which is preliminary data.</text>
</comment>
<protein>
    <submittedName>
        <fullName evidence="1">Uncharacterized protein</fullName>
    </submittedName>
</protein>
<sequence>MTSSHSRGSKSPKSSRKVRSPSTSSSSSTISARTRLRSSSNTPASLPYGSSPPRSISPPSVPDRPVSPSVTVSPAVVERLIMGQAAAEVQSMLKGTKLSHHPCVQPLMDAIKAPEASTLEWAEEGAKLASLVAEAIAARELATRKMVELMSKKADSLAKTNVTAMQNLRYMESLYRSILESETVASTQLNPVEA</sequence>
<evidence type="ECO:0000313" key="2">
    <source>
        <dbReference type="Proteomes" id="UP000790709"/>
    </source>
</evidence>
<accession>A0ACB8AUJ1</accession>
<gene>
    <name evidence="1" type="ORF">BV22DRAFT_1200340</name>
</gene>
<proteinExistence type="predicted"/>
<reference evidence="1" key="1">
    <citation type="journal article" date="2021" name="New Phytol.">
        <title>Evolutionary innovations through gain and loss of genes in the ectomycorrhizal Boletales.</title>
        <authorList>
            <person name="Wu G."/>
            <person name="Miyauchi S."/>
            <person name="Morin E."/>
            <person name="Kuo A."/>
            <person name="Drula E."/>
            <person name="Varga T."/>
            <person name="Kohler A."/>
            <person name="Feng B."/>
            <person name="Cao Y."/>
            <person name="Lipzen A."/>
            <person name="Daum C."/>
            <person name="Hundley H."/>
            <person name="Pangilinan J."/>
            <person name="Johnson J."/>
            <person name="Barry K."/>
            <person name="LaButti K."/>
            <person name="Ng V."/>
            <person name="Ahrendt S."/>
            <person name="Min B."/>
            <person name="Choi I.G."/>
            <person name="Park H."/>
            <person name="Plett J.M."/>
            <person name="Magnuson J."/>
            <person name="Spatafora J.W."/>
            <person name="Nagy L.G."/>
            <person name="Henrissat B."/>
            <person name="Grigoriev I.V."/>
            <person name="Yang Z.L."/>
            <person name="Xu J."/>
            <person name="Martin F.M."/>
        </authorList>
    </citation>
    <scope>NUCLEOTIDE SEQUENCE</scope>
    <source>
        <strain evidence="1">KUC20120723A-06</strain>
    </source>
</reference>